<gene>
    <name evidence="2" type="ORF">LCGC14_2995500</name>
</gene>
<dbReference type="SUPFAM" id="SSF140931">
    <property type="entry name" value="Fic-like"/>
    <property type="match status" value="1"/>
</dbReference>
<name>A0A0F8ZA32_9ZZZZ</name>
<accession>A0A0F8ZA32</accession>
<dbReference type="AlphaFoldDB" id="A0A0F8ZA32"/>
<dbReference type="Pfam" id="PF02661">
    <property type="entry name" value="Fic"/>
    <property type="match status" value="1"/>
</dbReference>
<dbReference type="Gene3D" id="1.10.3290.10">
    <property type="entry name" value="Fido-like domain"/>
    <property type="match status" value="1"/>
</dbReference>
<dbReference type="PROSITE" id="PS51459">
    <property type="entry name" value="FIDO"/>
    <property type="match status" value="1"/>
</dbReference>
<dbReference type="InterPro" id="IPR036597">
    <property type="entry name" value="Fido-like_dom_sf"/>
</dbReference>
<evidence type="ECO:0000313" key="2">
    <source>
        <dbReference type="EMBL" id="KKK63319.1"/>
    </source>
</evidence>
<dbReference type="EMBL" id="LAZR01061573">
    <property type="protein sequence ID" value="KKK63319.1"/>
    <property type="molecule type" value="Genomic_DNA"/>
</dbReference>
<protein>
    <recommendedName>
        <fullName evidence="1">Fido domain-containing protein</fullName>
    </recommendedName>
</protein>
<feature type="domain" description="Fido" evidence="1">
    <location>
        <begin position="53"/>
        <end position="158"/>
    </location>
</feature>
<sequence length="158" mass="17824">MIERTLEDFVRESNRIEGIVREPDDPQLAREIEVTRAFVMLPHPTVNDLENFVAVCTGAQAHPAVLRRRVGQDVRVGNYYPPAGGPEIEPELQALLDNIGLVLGGSAFQTHCAYESLHPFTDGNGRSGRVLWLWQMNGVCSLGFLHAFYYQMLDEDRR</sequence>
<proteinExistence type="predicted"/>
<reference evidence="2" key="1">
    <citation type="journal article" date="2015" name="Nature">
        <title>Complex archaea that bridge the gap between prokaryotes and eukaryotes.</title>
        <authorList>
            <person name="Spang A."/>
            <person name="Saw J.H."/>
            <person name="Jorgensen S.L."/>
            <person name="Zaremba-Niedzwiedzka K."/>
            <person name="Martijn J."/>
            <person name="Lind A.E."/>
            <person name="van Eijk R."/>
            <person name="Schleper C."/>
            <person name="Guy L."/>
            <person name="Ettema T.J."/>
        </authorList>
    </citation>
    <scope>NUCLEOTIDE SEQUENCE</scope>
</reference>
<evidence type="ECO:0000259" key="1">
    <source>
        <dbReference type="PROSITE" id="PS51459"/>
    </source>
</evidence>
<dbReference type="InterPro" id="IPR003812">
    <property type="entry name" value="Fido"/>
</dbReference>
<organism evidence="2">
    <name type="scientific">marine sediment metagenome</name>
    <dbReference type="NCBI Taxonomy" id="412755"/>
    <lineage>
        <taxon>unclassified sequences</taxon>
        <taxon>metagenomes</taxon>
        <taxon>ecological metagenomes</taxon>
    </lineage>
</organism>
<comment type="caution">
    <text evidence="2">The sequence shown here is derived from an EMBL/GenBank/DDBJ whole genome shotgun (WGS) entry which is preliminary data.</text>
</comment>